<proteinExistence type="predicted"/>
<sequence>MLTIKWDREARPVLPTHKYSIRELEGRKKEEEKGKDEHLTPQEKRKYLPAPLSASHHPTPNQELAIKTRKHINPQHRKPLLDLIIPIPKEPRHNSRIHQIQDDEAAPPEEHGDTTEAIEELDGDHVHDEADGAVDGCEEEGGLGGDAEGFVENCLVVVCGGG</sequence>
<accession>A0ABR3EV93</accession>
<gene>
    <name evidence="2" type="ORF">V5O48_015287</name>
</gene>
<evidence type="ECO:0000313" key="3">
    <source>
        <dbReference type="Proteomes" id="UP001465976"/>
    </source>
</evidence>
<feature type="compositionally biased region" description="Basic and acidic residues" evidence="1">
    <location>
        <begin position="23"/>
        <end position="46"/>
    </location>
</feature>
<organism evidence="2 3">
    <name type="scientific">Marasmius crinis-equi</name>
    <dbReference type="NCBI Taxonomy" id="585013"/>
    <lineage>
        <taxon>Eukaryota</taxon>
        <taxon>Fungi</taxon>
        <taxon>Dikarya</taxon>
        <taxon>Basidiomycota</taxon>
        <taxon>Agaricomycotina</taxon>
        <taxon>Agaricomycetes</taxon>
        <taxon>Agaricomycetidae</taxon>
        <taxon>Agaricales</taxon>
        <taxon>Marasmiineae</taxon>
        <taxon>Marasmiaceae</taxon>
        <taxon>Marasmius</taxon>
    </lineage>
</organism>
<keyword evidence="3" id="KW-1185">Reference proteome</keyword>
<name>A0ABR3EV93_9AGAR</name>
<dbReference type="EMBL" id="JBAHYK010001801">
    <property type="protein sequence ID" value="KAL0566715.1"/>
    <property type="molecule type" value="Genomic_DNA"/>
</dbReference>
<dbReference type="Proteomes" id="UP001465976">
    <property type="component" value="Unassembled WGS sequence"/>
</dbReference>
<protein>
    <submittedName>
        <fullName evidence="2">Uncharacterized protein</fullName>
    </submittedName>
</protein>
<evidence type="ECO:0000256" key="1">
    <source>
        <dbReference type="SAM" id="MobiDB-lite"/>
    </source>
</evidence>
<feature type="region of interest" description="Disordered" evidence="1">
    <location>
        <begin position="23"/>
        <end position="60"/>
    </location>
</feature>
<reference evidence="2 3" key="1">
    <citation type="submission" date="2024-02" db="EMBL/GenBank/DDBJ databases">
        <title>A draft genome for the cacao thread blight pathogen Marasmius crinis-equi.</title>
        <authorList>
            <person name="Cohen S.P."/>
            <person name="Baruah I.K."/>
            <person name="Amoako-Attah I."/>
            <person name="Bukari Y."/>
            <person name="Meinhardt L.W."/>
            <person name="Bailey B.A."/>
        </authorList>
    </citation>
    <scope>NUCLEOTIDE SEQUENCE [LARGE SCALE GENOMIC DNA]</scope>
    <source>
        <strain evidence="2 3">GH-76</strain>
    </source>
</reference>
<comment type="caution">
    <text evidence="2">The sequence shown here is derived from an EMBL/GenBank/DDBJ whole genome shotgun (WGS) entry which is preliminary data.</text>
</comment>
<feature type="region of interest" description="Disordered" evidence="1">
    <location>
        <begin position="94"/>
        <end position="147"/>
    </location>
</feature>
<evidence type="ECO:0000313" key="2">
    <source>
        <dbReference type="EMBL" id="KAL0566715.1"/>
    </source>
</evidence>